<dbReference type="STRING" id="370526.SAMN04489835_0281"/>
<feature type="domain" description="FAD/NAD(P)-binding" evidence="5">
    <location>
        <begin position="9"/>
        <end position="306"/>
    </location>
</feature>
<dbReference type="PANTHER" id="PTHR43557:SF2">
    <property type="entry name" value="RIESKE DOMAIN-CONTAINING PROTEIN-RELATED"/>
    <property type="match status" value="1"/>
</dbReference>
<dbReference type="GO" id="GO:0016651">
    <property type="term" value="F:oxidoreductase activity, acting on NAD(P)H"/>
    <property type="evidence" value="ECO:0007669"/>
    <property type="project" value="TreeGrafter"/>
</dbReference>
<organism evidence="7 8">
    <name type="scientific">Mycolicibacterium rutilum</name>
    <name type="common">Mycobacterium rutilum</name>
    <dbReference type="NCBI Taxonomy" id="370526"/>
    <lineage>
        <taxon>Bacteria</taxon>
        <taxon>Bacillati</taxon>
        <taxon>Actinomycetota</taxon>
        <taxon>Actinomycetes</taxon>
        <taxon>Mycobacteriales</taxon>
        <taxon>Mycobacteriaceae</taxon>
        <taxon>Mycolicibacterium</taxon>
    </lineage>
</organism>
<dbReference type="Gene3D" id="3.30.390.30">
    <property type="match status" value="1"/>
</dbReference>
<proteinExistence type="predicted"/>
<evidence type="ECO:0000256" key="1">
    <source>
        <dbReference type="ARBA" id="ARBA00001974"/>
    </source>
</evidence>
<evidence type="ECO:0000259" key="6">
    <source>
        <dbReference type="Pfam" id="PF14759"/>
    </source>
</evidence>
<sequence>MPATRELREVLVVGAGIAGIRAAETLRQEGFDGELTIVGDERHAPYHRPPLSKKLLTGEVHRAGVDIAPQFDLDARVWRSASAVSLDATARTVHLRDDGRDLSLRFDGLVIATGASAREWPGGPVPDGVMMLRTVDDCLAIRDRLAARPRVVVVGGGFIGAEVAASCRSRGLDVALVQRASSPLLSVLGEELAPRWADLHREHGVDVRVGVGVDSFIGGRHVAGVRLTDGTHLAADLVVIGLGVTPATDWLRGSGLRTDDGVLCDATGAAEGAEGIVAAGDVATWWHPLYERHLRIEHWDHAASQGEAAARTLLAGPGNAAAYDEVPYFWSDQYEVKLQMLGVPIDYDAVEVVEGDVAGWEFVAAYGRGGRTTAVLATIPGRVHAYRDAISGGAAFPPAPAVSSASVSV</sequence>
<dbReference type="InterPro" id="IPR028202">
    <property type="entry name" value="Reductase_C"/>
</dbReference>
<evidence type="ECO:0000259" key="5">
    <source>
        <dbReference type="Pfam" id="PF07992"/>
    </source>
</evidence>
<comment type="cofactor">
    <cofactor evidence="1">
        <name>FAD</name>
        <dbReference type="ChEBI" id="CHEBI:57692"/>
    </cofactor>
</comment>
<dbReference type="AlphaFoldDB" id="A0A1H6ILP0"/>
<evidence type="ECO:0000256" key="4">
    <source>
        <dbReference type="ARBA" id="ARBA00023002"/>
    </source>
</evidence>
<dbReference type="Pfam" id="PF07992">
    <property type="entry name" value="Pyr_redox_2"/>
    <property type="match status" value="1"/>
</dbReference>
<dbReference type="Gene3D" id="3.50.50.60">
    <property type="entry name" value="FAD/NAD(P)-binding domain"/>
    <property type="match status" value="2"/>
</dbReference>
<keyword evidence="4" id="KW-0560">Oxidoreductase</keyword>
<dbReference type="Proteomes" id="UP000182915">
    <property type="component" value="Chromosome I"/>
</dbReference>
<dbReference type="InterPro" id="IPR016156">
    <property type="entry name" value="FAD/NAD-linked_Rdtase_dimer_sf"/>
</dbReference>
<dbReference type="PRINTS" id="PR00411">
    <property type="entry name" value="PNDRDTASEI"/>
</dbReference>
<accession>A0A1H6ILP0</accession>
<gene>
    <name evidence="7" type="ORF">SAMN04489835_0281</name>
</gene>
<keyword evidence="8" id="KW-1185">Reference proteome</keyword>
<dbReference type="InterPro" id="IPR023753">
    <property type="entry name" value="FAD/NAD-binding_dom"/>
</dbReference>
<dbReference type="PANTHER" id="PTHR43557">
    <property type="entry name" value="APOPTOSIS-INDUCING FACTOR 1"/>
    <property type="match status" value="1"/>
</dbReference>
<dbReference type="SUPFAM" id="SSF51905">
    <property type="entry name" value="FAD/NAD(P)-binding domain"/>
    <property type="match status" value="1"/>
</dbReference>
<evidence type="ECO:0000313" key="8">
    <source>
        <dbReference type="Proteomes" id="UP000182915"/>
    </source>
</evidence>
<name>A0A1H6ILP0_MYCRU</name>
<dbReference type="Pfam" id="PF14759">
    <property type="entry name" value="Reductase_C"/>
    <property type="match status" value="1"/>
</dbReference>
<dbReference type="EMBL" id="LT629971">
    <property type="protein sequence ID" value="SEH47891.1"/>
    <property type="molecule type" value="Genomic_DNA"/>
</dbReference>
<dbReference type="GO" id="GO:0005737">
    <property type="term" value="C:cytoplasm"/>
    <property type="evidence" value="ECO:0007669"/>
    <property type="project" value="TreeGrafter"/>
</dbReference>
<evidence type="ECO:0000256" key="2">
    <source>
        <dbReference type="ARBA" id="ARBA00022630"/>
    </source>
</evidence>
<keyword evidence="2" id="KW-0285">Flavoprotein</keyword>
<dbReference type="InterPro" id="IPR036188">
    <property type="entry name" value="FAD/NAD-bd_sf"/>
</dbReference>
<protein>
    <submittedName>
        <fullName evidence="7">NADPH-dependent 2,4-dienoyl-CoA reductase, sulfur reductase</fullName>
    </submittedName>
</protein>
<reference evidence="8" key="1">
    <citation type="submission" date="2016-10" db="EMBL/GenBank/DDBJ databases">
        <authorList>
            <person name="Varghese N."/>
            <person name="Submissions S."/>
        </authorList>
    </citation>
    <scope>NUCLEOTIDE SEQUENCE [LARGE SCALE GENOMIC DNA]</scope>
    <source>
        <strain evidence="8">DSM 45405</strain>
    </source>
</reference>
<evidence type="ECO:0000313" key="7">
    <source>
        <dbReference type="EMBL" id="SEH47891.1"/>
    </source>
</evidence>
<keyword evidence="3" id="KW-0274">FAD</keyword>
<feature type="domain" description="Reductase C-terminal" evidence="6">
    <location>
        <begin position="328"/>
        <end position="399"/>
    </location>
</feature>
<dbReference type="SUPFAM" id="SSF55424">
    <property type="entry name" value="FAD/NAD-linked reductases, dimerisation (C-terminal) domain"/>
    <property type="match status" value="1"/>
</dbReference>
<dbReference type="OrthoDB" id="4213189at2"/>
<dbReference type="InterPro" id="IPR050446">
    <property type="entry name" value="FAD-oxidoreductase/Apoptosis"/>
</dbReference>
<evidence type="ECO:0000256" key="3">
    <source>
        <dbReference type="ARBA" id="ARBA00022827"/>
    </source>
</evidence>
<dbReference type="PRINTS" id="PR00368">
    <property type="entry name" value="FADPNR"/>
</dbReference>